<evidence type="ECO:0000259" key="4">
    <source>
        <dbReference type="Pfam" id="PF01370"/>
    </source>
</evidence>
<dbReference type="EMBL" id="CP001826">
    <property type="protein sequence ID" value="ACZ43495.1"/>
    <property type="molecule type" value="Genomic_DNA"/>
</dbReference>
<accession>D1CIC4</accession>
<keyword evidence="2" id="KW-0560">Oxidoreductase</keyword>
<dbReference type="InterPro" id="IPR001509">
    <property type="entry name" value="Epimerase_deHydtase"/>
</dbReference>
<evidence type="ECO:0000313" key="5">
    <source>
        <dbReference type="EMBL" id="ACZ43495.1"/>
    </source>
</evidence>
<dbReference type="GO" id="GO:0016491">
    <property type="term" value="F:oxidoreductase activity"/>
    <property type="evidence" value="ECO:0007669"/>
    <property type="project" value="UniProtKB-KW"/>
</dbReference>
<dbReference type="OrthoDB" id="8770295at2"/>
<dbReference type="InterPro" id="IPR036291">
    <property type="entry name" value="NAD(P)-bd_dom_sf"/>
</dbReference>
<dbReference type="KEGG" id="ttr:Tter_2607"/>
<keyword evidence="6" id="KW-1185">Reference proteome</keyword>
<dbReference type="STRING" id="525904.Tter_2607"/>
<dbReference type="PANTHER" id="PTHR43103:SF5">
    <property type="entry name" value="4-EPIMERASE, PUTATIVE (AFU_ORTHOLOGUE AFUA_7G00360)-RELATED"/>
    <property type="match status" value="1"/>
</dbReference>
<sequence length="283" mass="32401">MPRLRVLVTGATGYIAKQLLPAFRERYELTLIDLRTHDAEGRPVKGVQVVDLLREREEALALLFQSVDVVVHLAYVRPEGSDPRVQYEVERTNVDMMQRVYQLSLDNGVRRVVAASTNQAAKWYEQPWSRGLRDTVSPEDYPRPDSFYGWAKAAYESLGFVYACGALGRKLEVVQIRIVAPREIRARDYADKPLFRYLRDLAGYVSPRDLQQLFCRSIETPNIEDEHGVPFHIFYGVSNNARKFWSIVNARRVVGYDPQDDSEVLYADEIRQMLGSGERAGGQ</sequence>
<name>D1CIC4_THET1</name>
<reference evidence="6" key="1">
    <citation type="journal article" date="2010" name="Stand. Genomic Sci.">
        <title>Complete genome sequence of 'Thermobaculum terrenum' type strain (YNP1).</title>
        <authorList>
            <person name="Kiss H."/>
            <person name="Cleland D."/>
            <person name="Lapidus A."/>
            <person name="Lucas S."/>
            <person name="Glavina Del Rio T."/>
            <person name="Nolan M."/>
            <person name="Tice H."/>
            <person name="Han C."/>
            <person name="Goodwin L."/>
            <person name="Pitluck S."/>
            <person name="Liolios K."/>
            <person name="Ivanova N."/>
            <person name="Mavromatis K."/>
            <person name="Ovchinnikova G."/>
            <person name="Pati A."/>
            <person name="Chen A."/>
            <person name="Palaniappan K."/>
            <person name="Land M."/>
            <person name="Hauser L."/>
            <person name="Chang Y."/>
            <person name="Jeffries C."/>
            <person name="Lu M."/>
            <person name="Brettin T."/>
            <person name="Detter J."/>
            <person name="Goker M."/>
            <person name="Tindall B."/>
            <person name="Beck B."/>
            <person name="McDermott T."/>
            <person name="Woyke T."/>
            <person name="Bristow J."/>
            <person name="Eisen J."/>
            <person name="Markowitz V."/>
            <person name="Hugenholtz P."/>
            <person name="Kyrpides N."/>
            <person name="Klenk H."/>
            <person name="Cheng J."/>
        </authorList>
    </citation>
    <scope>NUCLEOTIDE SEQUENCE [LARGE SCALE GENOMIC DNA]</scope>
    <source>
        <strain evidence="6">ATCC BAA-798 / YNP1</strain>
    </source>
</reference>
<keyword evidence="3" id="KW-0520">NAD</keyword>
<dbReference type="PANTHER" id="PTHR43103">
    <property type="entry name" value="NUCLEOSIDE-DIPHOSPHATE-SUGAR EPIMERASE"/>
    <property type="match status" value="1"/>
</dbReference>
<dbReference type="HOGENOM" id="CLU_079334_0_0_0"/>
<dbReference type="Gene3D" id="3.40.50.720">
    <property type="entry name" value="NAD(P)-binding Rossmann-like Domain"/>
    <property type="match status" value="1"/>
</dbReference>
<dbReference type="eggNOG" id="COG0451">
    <property type="taxonomic scope" value="Bacteria"/>
</dbReference>
<organism evidence="5 6">
    <name type="scientific">Thermobaculum terrenum (strain ATCC BAA-798 / CCMEE 7001 / YNP1)</name>
    <dbReference type="NCBI Taxonomy" id="525904"/>
    <lineage>
        <taxon>Bacteria</taxon>
        <taxon>Bacillati</taxon>
        <taxon>Chloroflexota</taxon>
        <taxon>Chloroflexia</taxon>
        <taxon>Candidatus Thermobaculales</taxon>
        <taxon>Candidatus Thermobaculaceae</taxon>
        <taxon>Thermobaculum</taxon>
    </lineage>
</organism>
<dbReference type="RefSeq" id="WP_012876526.1">
    <property type="nucleotide sequence ID" value="NC_013526.1"/>
</dbReference>
<evidence type="ECO:0000256" key="1">
    <source>
        <dbReference type="ARBA" id="ARBA00007637"/>
    </source>
</evidence>
<comment type="similarity">
    <text evidence="1">Belongs to the NAD(P)-dependent epimerase/dehydratase family.</text>
</comment>
<dbReference type="SUPFAM" id="SSF51735">
    <property type="entry name" value="NAD(P)-binding Rossmann-fold domains"/>
    <property type="match status" value="1"/>
</dbReference>
<evidence type="ECO:0000256" key="3">
    <source>
        <dbReference type="ARBA" id="ARBA00023027"/>
    </source>
</evidence>
<evidence type="ECO:0000256" key="2">
    <source>
        <dbReference type="ARBA" id="ARBA00023002"/>
    </source>
</evidence>
<evidence type="ECO:0000313" key="6">
    <source>
        <dbReference type="Proteomes" id="UP000000323"/>
    </source>
</evidence>
<protein>
    <submittedName>
        <fullName evidence="5">NAD-dependent epimerase/dehydratase</fullName>
    </submittedName>
</protein>
<dbReference type="AlphaFoldDB" id="D1CIC4"/>
<dbReference type="Pfam" id="PF01370">
    <property type="entry name" value="Epimerase"/>
    <property type="match status" value="1"/>
</dbReference>
<feature type="domain" description="NAD-dependent epimerase/dehydratase" evidence="4">
    <location>
        <begin position="6"/>
        <end position="159"/>
    </location>
</feature>
<gene>
    <name evidence="5" type="ordered locus">Tter_2607</name>
</gene>
<proteinExistence type="inferred from homology"/>
<dbReference type="Proteomes" id="UP000000323">
    <property type="component" value="Chromosome 2"/>
</dbReference>